<dbReference type="AlphaFoldDB" id="A0A8H6WAS4"/>
<evidence type="ECO:0000313" key="3">
    <source>
        <dbReference type="EMBL" id="KAF7309451.1"/>
    </source>
</evidence>
<feature type="coiled-coil region" evidence="1">
    <location>
        <begin position="522"/>
        <end position="549"/>
    </location>
</feature>
<feature type="compositionally biased region" description="Low complexity" evidence="2">
    <location>
        <begin position="372"/>
        <end position="387"/>
    </location>
</feature>
<keyword evidence="4" id="KW-1185">Reference proteome</keyword>
<evidence type="ECO:0000256" key="1">
    <source>
        <dbReference type="SAM" id="Coils"/>
    </source>
</evidence>
<feature type="compositionally biased region" description="Polar residues" evidence="2">
    <location>
        <begin position="347"/>
        <end position="364"/>
    </location>
</feature>
<keyword evidence="1" id="KW-0175">Coiled coil</keyword>
<dbReference type="RefSeq" id="XP_037222901.1">
    <property type="nucleotide sequence ID" value="XM_037360016.1"/>
</dbReference>
<evidence type="ECO:0000256" key="2">
    <source>
        <dbReference type="SAM" id="MobiDB-lite"/>
    </source>
</evidence>
<name>A0A8H6WAS4_9AGAR</name>
<feature type="compositionally biased region" description="Polar residues" evidence="2">
    <location>
        <begin position="48"/>
        <end position="60"/>
    </location>
</feature>
<comment type="caution">
    <text evidence="3">The sequence shown here is derived from an EMBL/GenBank/DDBJ whole genome shotgun (WGS) entry which is preliminary data.</text>
</comment>
<dbReference type="EMBL" id="JACAZF010000003">
    <property type="protein sequence ID" value="KAF7309451.1"/>
    <property type="molecule type" value="Genomic_DNA"/>
</dbReference>
<feature type="region of interest" description="Disordered" evidence="2">
    <location>
        <begin position="1"/>
        <end position="84"/>
    </location>
</feature>
<protein>
    <submittedName>
        <fullName evidence="3">Uncharacterized protein</fullName>
    </submittedName>
</protein>
<sequence>MVVQRKAPIAPVPTASRHNSSHAVPKASKPKQPSTLTNGSSAVAPKEPQTSPSSQNGASTSSKSHSKSKHKNRHPDKKPPKSSRSILDRLGLLVLGLFVFYAFRTCPQDTHLSNPICRSLSQYRTHVLEPYVIPQLNRAISHPSIAPYVVKAEQIERETVRPIVVKTVQVTGPYVAATKRITWDKTAVPLFNAYVVPQYHKHVLPQWNKHVVSQWRKHVSPQLQRVQPHFSRAQRTIQTSAIVGRKLYITRIQPALVKAYALTKPYVVKTYVIVKPRALAFYGALSARTGEARRAYVDPHVVRIWEKVLELSGAGPIGSPVVPAQKPAASNVVSSSTESTIQQSSTPVPQQEETPSVLPSSTPAETLEVAPSAETTSTVQATTSSSVIEPESTVAAAQAEPETSSIVPTTATTTAVPVESVEAEIAAASIAIQSAHGMESPVVESMLEDIKVKAPALATPTPLQEDEDDEDVSDFLDDLGISPDVPPPEETFVYEDEDVELTPAEIMALKRKQDEEQRVAKERETREKRADLEGRMAKSNAELTALSKQKNKELRKSLVAIRKAAVAKLNDENSTIGKLIPELEKETEKIFKGLEGYLKKELKSSKGIVSERIDKWSNVVDKVEERLGEKVQVAQNTLHEFHSDVKAREFEMGMALIEEVKAACGQAQADVGLELSWLHDVTYMDWQVYHDLARIGEKFQAEASEIQAGTHAHPPSDPFIKKYGEIETYMGAVVSGIIDRVTVLRGEGETAIAKAALPPKASAPVPEPEQPEPEVSILPIDDKTPPAPTTDQEFEADQVIIGKSAEQVEEALRRASDTDPSVHQEL</sequence>
<reference evidence="3" key="1">
    <citation type="submission" date="2020-05" db="EMBL/GenBank/DDBJ databases">
        <title>Mycena genomes resolve the evolution of fungal bioluminescence.</title>
        <authorList>
            <person name="Tsai I.J."/>
        </authorList>
    </citation>
    <scope>NUCLEOTIDE SEQUENCE</scope>
    <source>
        <strain evidence="3">171206Taipei</strain>
    </source>
</reference>
<dbReference type="GeneID" id="59342532"/>
<dbReference type="Proteomes" id="UP000636479">
    <property type="component" value="Unassembled WGS sequence"/>
</dbReference>
<feature type="region of interest" description="Disordered" evidence="2">
    <location>
        <begin position="320"/>
        <end position="411"/>
    </location>
</feature>
<accession>A0A8H6WAS4</accession>
<gene>
    <name evidence="3" type="ORF">MIND_00315900</name>
</gene>
<evidence type="ECO:0000313" key="4">
    <source>
        <dbReference type="Proteomes" id="UP000636479"/>
    </source>
</evidence>
<organism evidence="3 4">
    <name type="scientific">Mycena indigotica</name>
    <dbReference type="NCBI Taxonomy" id="2126181"/>
    <lineage>
        <taxon>Eukaryota</taxon>
        <taxon>Fungi</taxon>
        <taxon>Dikarya</taxon>
        <taxon>Basidiomycota</taxon>
        <taxon>Agaricomycotina</taxon>
        <taxon>Agaricomycetes</taxon>
        <taxon>Agaricomycetidae</taxon>
        <taxon>Agaricales</taxon>
        <taxon>Marasmiineae</taxon>
        <taxon>Mycenaceae</taxon>
        <taxon>Mycena</taxon>
    </lineage>
</organism>
<feature type="compositionally biased region" description="Basic residues" evidence="2">
    <location>
        <begin position="64"/>
        <end position="76"/>
    </location>
</feature>
<feature type="compositionally biased region" description="Polar residues" evidence="2">
    <location>
        <begin position="31"/>
        <end position="41"/>
    </location>
</feature>
<feature type="compositionally biased region" description="Low complexity" evidence="2">
    <location>
        <begin position="402"/>
        <end position="411"/>
    </location>
</feature>
<proteinExistence type="predicted"/>
<feature type="region of interest" description="Disordered" evidence="2">
    <location>
        <begin position="757"/>
        <end position="794"/>
    </location>
</feature>
<dbReference type="OrthoDB" id="3260408at2759"/>
<feature type="compositionally biased region" description="Low complexity" evidence="2">
    <location>
        <begin position="334"/>
        <end position="346"/>
    </location>
</feature>